<protein>
    <submittedName>
        <fullName evidence="4">Response regulator transcription factor</fullName>
    </submittedName>
</protein>
<dbReference type="Proteomes" id="UP000648239">
    <property type="component" value="Unassembled WGS sequence"/>
</dbReference>
<evidence type="ECO:0000313" key="5">
    <source>
        <dbReference type="Proteomes" id="UP000648239"/>
    </source>
</evidence>
<proteinExistence type="predicted"/>
<evidence type="ECO:0000259" key="3">
    <source>
        <dbReference type="PROSITE" id="PS50110"/>
    </source>
</evidence>
<accession>A0A8J7C1R4</accession>
<dbReference type="InterPro" id="IPR011006">
    <property type="entry name" value="CheY-like_superfamily"/>
</dbReference>
<gene>
    <name evidence="4" type="ORF">IFK94_08915</name>
</gene>
<dbReference type="AlphaFoldDB" id="A0A8J7C1R4"/>
<evidence type="ECO:0000256" key="1">
    <source>
        <dbReference type="ARBA" id="ARBA00022553"/>
    </source>
</evidence>
<name>A0A8J7C1R4_9BACT</name>
<comment type="caution">
    <text evidence="4">The sequence shown here is derived from an EMBL/GenBank/DDBJ whole genome shotgun (WGS) entry which is preliminary data.</text>
</comment>
<dbReference type="Gene3D" id="3.40.50.2300">
    <property type="match status" value="1"/>
</dbReference>
<feature type="domain" description="Response regulatory" evidence="3">
    <location>
        <begin position="1"/>
        <end position="110"/>
    </location>
</feature>
<keyword evidence="1 2" id="KW-0597">Phosphoprotein</keyword>
<dbReference type="InterPro" id="IPR050595">
    <property type="entry name" value="Bact_response_regulator"/>
</dbReference>
<dbReference type="EMBL" id="JACXWD010000025">
    <property type="protein sequence ID" value="MBD3868235.1"/>
    <property type="molecule type" value="Genomic_DNA"/>
</dbReference>
<dbReference type="SUPFAM" id="SSF52172">
    <property type="entry name" value="CheY-like"/>
    <property type="match status" value="1"/>
</dbReference>
<evidence type="ECO:0000256" key="2">
    <source>
        <dbReference type="PROSITE-ProRule" id="PRU00169"/>
    </source>
</evidence>
<dbReference type="InterPro" id="IPR001789">
    <property type="entry name" value="Sig_transdc_resp-reg_receiver"/>
</dbReference>
<dbReference type="PANTHER" id="PTHR44591">
    <property type="entry name" value="STRESS RESPONSE REGULATOR PROTEIN 1"/>
    <property type="match status" value="1"/>
</dbReference>
<reference evidence="4 5" key="1">
    <citation type="submission" date="2020-08" db="EMBL/GenBank/DDBJ databases">
        <title>Acidobacteriota in marine sediments use diverse sulfur dissimilation pathways.</title>
        <authorList>
            <person name="Wasmund K."/>
        </authorList>
    </citation>
    <scope>NUCLEOTIDE SEQUENCE [LARGE SCALE GENOMIC DNA]</scope>
    <source>
        <strain evidence="4">MAG AM4</strain>
    </source>
</reference>
<feature type="modified residue" description="4-aspartylphosphate" evidence="2">
    <location>
        <position position="35"/>
    </location>
</feature>
<dbReference type="Pfam" id="PF00072">
    <property type="entry name" value="Response_reg"/>
    <property type="match status" value="1"/>
</dbReference>
<dbReference type="PANTHER" id="PTHR44591:SF3">
    <property type="entry name" value="RESPONSE REGULATORY DOMAIN-CONTAINING PROTEIN"/>
    <property type="match status" value="1"/>
</dbReference>
<evidence type="ECO:0000313" key="4">
    <source>
        <dbReference type="EMBL" id="MBD3868235.1"/>
    </source>
</evidence>
<organism evidence="4 5">
    <name type="scientific">Candidatus Polarisedimenticola svalbardensis</name>
    <dbReference type="NCBI Taxonomy" id="2886004"/>
    <lineage>
        <taxon>Bacteria</taxon>
        <taxon>Pseudomonadati</taxon>
        <taxon>Acidobacteriota</taxon>
        <taxon>Candidatus Polarisedimenticolia</taxon>
        <taxon>Candidatus Polarisedimenticolales</taxon>
        <taxon>Candidatus Polarisedimenticolaceae</taxon>
        <taxon>Candidatus Polarisedimenticola</taxon>
    </lineage>
</organism>
<dbReference type="SMART" id="SM00448">
    <property type="entry name" value="REC"/>
    <property type="match status" value="1"/>
</dbReference>
<dbReference type="GO" id="GO:0000160">
    <property type="term" value="P:phosphorelay signal transduction system"/>
    <property type="evidence" value="ECO:0007669"/>
    <property type="project" value="InterPro"/>
</dbReference>
<dbReference type="PROSITE" id="PS50110">
    <property type="entry name" value="RESPONSE_REGULATORY"/>
    <property type="match status" value="1"/>
</dbReference>
<sequence length="114" mass="13239">MSKILKTILWVDTSFDGHQAVAAFKKFRPHLVIMDVMMPKENGYQVARRIKTACRACRTLREPKIMLLTARDLSHDPTRENTMHMFSLADTYMYKPFVVEELLGKVRSLLNLPN</sequence>